<feature type="region of interest" description="Disordered" evidence="1">
    <location>
        <begin position="1219"/>
        <end position="1241"/>
    </location>
</feature>
<dbReference type="AlphaFoldDB" id="A0A1V0TJX7"/>
<evidence type="ECO:0000313" key="2">
    <source>
        <dbReference type="EMBL" id="ARF53246.1"/>
    </source>
</evidence>
<keyword evidence="3" id="KW-1185">Reference proteome</keyword>
<dbReference type="RefSeq" id="WP_083102676.1">
    <property type="nucleotide sequence ID" value="NZ_CP020569.1"/>
</dbReference>
<evidence type="ECO:0000256" key="1">
    <source>
        <dbReference type="SAM" id="MobiDB-lite"/>
    </source>
</evidence>
<dbReference type="KEGG" id="sgv:B1H19_02870"/>
<protein>
    <submittedName>
        <fullName evidence="2">Uncharacterized protein</fullName>
    </submittedName>
</protein>
<dbReference type="Proteomes" id="UP000192726">
    <property type="component" value="Chromosome"/>
</dbReference>
<name>A0A1V0TJX7_9ACTN</name>
<proteinExistence type="predicted"/>
<reference evidence="2 3" key="1">
    <citation type="submission" date="2017-04" db="EMBL/GenBank/DDBJ databases">
        <title>Complete Genome Sequence of Streptomyces gilvosporeus F607, a Capable Producer of Natamycin.</title>
        <authorList>
            <person name="Zong G."/>
            <person name="Zhong C."/>
            <person name="Fu J."/>
            <person name="Qin R."/>
            <person name="Cao G."/>
        </authorList>
    </citation>
    <scope>NUCLEOTIDE SEQUENCE [LARGE SCALE GENOMIC DNA]</scope>
    <source>
        <strain evidence="2 3">F607</strain>
    </source>
</reference>
<dbReference type="EMBL" id="CP020569">
    <property type="protein sequence ID" value="ARF53246.1"/>
    <property type="molecule type" value="Genomic_DNA"/>
</dbReference>
<organism evidence="2 3">
    <name type="scientific">Streptomyces gilvosporeus</name>
    <dbReference type="NCBI Taxonomy" id="553510"/>
    <lineage>
        <taxon>Bacteria</taxon>
        <taxon>Bacillati</taxon>
        <taxon>Actinomycetota</taxon>
        <taxon>Actinomycetes</taxon>
        <taxon>Kitasatosporales</taxon>
        <taxon>Streptomycetaceae</taxon>
        <taxon>Streptomyces</taxon>
    </lineage>
</organism>
<accession>A0A1V0TJX7</accession>
<dbReference type="OrthoDB" id="6091628at2"/>
<evidence type="ECO:0000313" key="3">
    <source>
        <dbReference type="Proteomes" id="UP000192726"/>
    </source>
</evidence>
<sequence>MRATDLIVPIELHAMVYNWGVQGSEPFHRWFPTYQQMLRDQGTAEPTPSPSPPQQDLVDKYGVYLQWQLPEALATGHYDPESRETTFPLIPNRWLIVRYYDGTDGTRKAAGWVVASDFLHSEHPDWNPGTERRTQYVNPRGDNAPFLDFIGRADKLEADRPWREPARREPHLTAIGPGVPAFAAFEPYHRNVLSFYDSLNDLRPHPTAPAPDNTFSYLAIGWYTERGIDLLTTAADIPGLLPPDAEGPEDVIHALHWALPEGAEGSALTDSRYVGTALGIPWQQGASAPPSDKPDYGRVKVAVGHSTDDAAGALTAHQTRSGRTADLLRALYHGTIDTFDGADGSCELDDATRKTWFAGRTGGYAWEIVDRPTENGDPPARHRRAEDPGWLADLNSLQAAYDALEPRLRHSQQRYWSLHWLRGLPSRQRPEGFAEAAWEQLRPDRPGNLHDRTAALHQQAVTLLAGLPHGSTPEELQAAIDAYAAAHGLPEHLELKRVAAAPFHQPADPVLLIEGSGATQPLTRDTDHPLPCRIPDRLLESAYFDGAWHDVPTSPPAPELGGDVPAVCAALLPEFALLDTAARTPASGPGPTALHNLVADPSGLTRGLLAEYTAVWRQPWLPMFVQWDLRYSPTPYHSENRDNWEFDGDDYAWLGTGSTVGSEEDARQRVFRGRAFLAPTTVHVLRGQLRRYLETFPEPETAGLAALREDCKELDVLSQSLDGLNDWLLRQDGAARLVPDAQSADLTGDGSTVPRPGPREQSAAPEDVFQPVRAGQFFFTDLRIIDRYGRVLDIVADNEGRPERFDPRRAVSVTPTPGRRLFEDVRGDQRFIQLPPRMLHEARVRLDTVDAHDGSRYATGPRAADVGAVTGAPADVAAGCLGAGAGAGAGPVAGWLLLNYLDRTLLVYGPDGAPLGELRVVRNISGVRATAWNPLPHSPYDNPGSDAFKAAFPQLSGFATELLRQSAASFDDLMESIDEALERVESPHAEDDRTAARLLGRPLALVRADLGIDLRGPLLTDAGWQTVIDPPQEEYPQYTWPVRLGEAERLSDGLIGYYATEGEPGDAISYRRLHAVAPVDDSGYTVPIGHGEGLALPARITTEDPVTHHLTLLADPHAPVHASTGILPIEALELPADLVHQALLRIRASFRLNPLLAPLRNGQLDARRTAGVDSVRTAAGPGGADELPEGLVMPQPAQWHGTWTWAEPELADGAELPTWSETPLAPADTRFHADDPAPAARAGYLQLHPVQEGPSRPA</sequence>
<feature type="region of interest" description="Disordered" evidence="1">
    <location>
        <begin position="740"/>
        <end position="765"/>
    </location>
</feature>
<dbReference type="STRING" id="553510.B1H19_02870"/>
<gene>
    <name evidence="2" type="ORF">B1H19_02870</name>
</gene>